<name>A0AAV4S1A8_9ARAC</name>
<gene>
    <name evidence="3" type="primary">DDZ39_07810</name>
    <name evidence="3" type="ORF">CDAR_66331</name>
</gene>
<protein>
    <submittedName>
        <fullName evidence="3">Reverse transcriptase domain-containing protein</fullName>
    </submittedName>
</protein>
<dbReference type="InterPro" id="IPR036691">
    <property type="entry name" value="Endo/exonu/phosph_ase_sf"/>
</dbReference>
<keyword evidence="3" id="KW-0695">RNA-directed DNA polymerase</keyword>
<dbReference type="Gene3D" id="3.60.10.10">
    <property type="entry name" value="Endonuclease/exonuclease/phosphatase"/>
    <property type="match status" value="1"/>
</dbReference>
<dbReference type="InterPro" id="IPR000477">
    <property type="entry name" value="RT_dom"/>
</dbReference>
<reference evidence="3 4" key="1">
    <citation type="submission" date="2021-06" db="EMBL/GenBank/DDBJ databases">
        <title>Caerostris darwini draft genome.</title>
        <authorList>
            <person name="Kono N."/>
            <person name="Arakawa K."/>
        </authorList>
    </citation>
    <scope>NUCLEOTIDE SEQUENCE [LARGE SCALE GENOMIC DNA]</scope>
</reference>
<feature type="domain" description="Endonuclease/exonuclease/phosphatase" evidence="2">
    <location>
        <begin position="96"/>
        <end position="188"/>
    </location>
</feature>
<evidence type="ECO:0000259" key="2">
    <source>
        <dbReference type="Pfam" id="PF14529"/>
    </source>
</evidence>
<dbReference type="InterPro" id="IPR043502">
    <property type="entry name" value="DNA/RNA_pol_sf"/>
</dbReference>
<dbReference type="AlphaFoldDB" id="A0AAV4S1A8"/>
<dbReference type="PANTHER" id="PTHR36688">
    <property type="entry name" value="ENDO/EXONUCLEASE/PHOSPHATASE DOMAIN-CONTAINING PROTEIN"/>
    <property type="match status" value="1"/>
</dbReference>
<dbReference type="SUPFAM" id="SSF56672">
    <property type="entry name" value="DNA/RNA polymerases"/>
    <property type="match status" value="1"/>
</dbReference>
<dbReference type="InterPro" id="IPR005135">
    <property type="entry name" value="Endo/exonuclease/phosphatase"/>
</dbReference>
<evidence type="ECO:0000259" key="1">
    <source>
        <dbReference type="Pfam" id="PF00078"/>
    </source>
</evidence>
<evidence type="ECO:0000313" key="4">
    <source>
        <dbReference type="Proteomes" id="UP001054837"/>
    </source>
</evidence>
<dbReference type="EMBL" id="BPLQ01006949">
    <property type="protein sequence ID" value="GIY26522.1"/>
    <property type="molecule type" value="Genomic_DNA"/>
</dbReference>
<dbReference type="Pfam" id="PF00078">
    <property type="entry name" value="RVT_1"/>
    <property type="match status" value="1"/>
</dbReference>
<comment type="caution">
    <text evidence="3">The sequence shown here is derived from an EMBL/GenBank/DDBJ whole genome shotgun (WGS) entry which is preliminary data.</text>
</comment>
<organism evidence="3 4">
    <name type="scientific">Caerostris darwini</name>
    <dbReference type="NCBI Taxonomy" id="1538125"/>
    <lineage>
        <taxon>Eukaryota</taxon>
        <taxon>Metazoa</taxon>
        <taxon>Ecdysozoa</taxon>
        <taxon>Arthropoda</taxon>
        <taxon>Chelicerata</taxon>
        <taxon>Arachnida</taxon>
        <taxon>Araneae</taxon>
        <taxon>Araneomorphae</taxon>
        <taxon>Entelegynae</taxon>
        <taxon>Araneoidea</taxon>
        <taxon>Araneidae</taxon>
        <taxon>Caerostris</taxon>
    </lineage>
</organism>
<feature type="domain" description="Reverse transcriptase" evidence="1">
    <location>
        <begin position="502"/>
        <end position="626"/>
    </location>
</feature>
<dbReference type="InterPro" id="IPR052560">
    <property type="entry name" value="RdDP_mobile_element"/>
</dbReference>
<sequence>MSILFPYEHSDATRPAVRGHVGKYATRTINFLQLNINGIYGNQKVQHWRRPISTGGGLAFLVKTSEVKYIEVLPNFPPHSTTEAQSINILLPEHTITVINAYHPDTAPIDTLFFQDLQAETKIIFGDLNTKSPFWGNNLLDAKGKQIEDLIDDLNLTILNTGEITFVSKTNGTASALDITAISYLSADKTRRRVLESAINDYYSVLTSFSMDQDSPVQVKRSWNYRKANWDGFTQELEKLCSNLPEQYNLEELISLFTRNIRNAAKHHIPRGKRKDSWIPFWKDQNTEELIHEKDSISQKLQVNNNEELRRKLVEISHKVEDQISVCKQKKWAELCSSLDPRKRTSQYGNLIKILTNSSNSNQMNPQSNVLAINDEHARTNIEAAKMLAKQYEKTSKLMFSADDRSQYKTYKSIIENNKITTEGCNFISDLTLEEPDSAIHRLDPNKSPGPDVIFGQMTTHFGENVKRFLLNIFNASWCTGKLPKIWKNSIIIPILNPGKNATICKSYRPISLTCILCKLMERIIHRRIMDFLVKNNLLHFYQTAYRTKHSTVDQLFYLSHSVINGFEEKPHRKTVAVFLDLSAAFDRVWRQKPIHIHSTGIKGNALLWINDFLRGGVATGNMKENEHDIVQVSIKRRGFTPIDKAYREKKTL</sequence>
<dbReference type="GO" id="GO:0003964">
    <property type="term" value="F:RNA-directed DNA polymerase activity"/>
    <property type="evidence" value="ECO:0007669"/>
    <property type="project" value="UniProtKB-KW"/>
</dbReference>
<dbReference type="PANTHER" id="PTHR36688:SF2">
    <property type="entry name" value="ENDONUCLEASE_EXONUCLEASE_PHOSPHATASE DOMAIN-CONTAINING PROTEIN"/>
    <property type="match status" value="1"/>
</dbReference>
<accession>A0AAV4S1A8</accession>
<dbReference type="SUPFAM" id="SSF56219">
    <property type="entry name" value="DNase I-like"/>
    <property type="match status" value="1"/>
</dbReference>
<proteinExistence type="predicted"/>
<keyword evidence="3" id="KW-0808">Transferase</keyword>
<keyword evidence="3" id="KW-0548">Nucleotidyltransferase</keyword>
<dbReference type="Proteomes" id="UP001054837">
    <property type="component" value="Unassembled WGS sequence"/>
</dbReference>
<keyword evidence="4" id="KW-1185">Reference proteome</keyword>
<dbReference type="Pfam" id="PF14529">
    <property type="entry name" value="Exo_endo_phos_2"/>
    <property type="match status" value="1"/>
</dbReference>
<evidence type="ECO:0000313" key="3">
    <source>
        <dbReference type="EMBL" id="GIY26522.1"/>
    </source>
</evidence>